<gene>
    <name evidence="2" type="ORF">ANN_17276</name>
</gene>
<dbReference type="EMBL" id="JAJSOF020000021">
    <property type="protein sequence ID" value="KAJ4437141.1"/>
    <property type="molecule type" value="Genomic_DNA"/>
</dbReference>
<evidence type="ECO:0000313" key="2">
    <source>
        <dbReference type="EMBL" id="KAJ4437141.1"/>
    </source>
</evidence>
<feature type="domain" description="DUF4817" evidence="1">
    <location>
        <begin position="144"/>
        <end position="181"/>
    </location>
</feature>
<reference evidence="2 3" key="1">
    <citation type="journal article" date="2022" name="Allergy">
        <title>Genome assembly and annotation of Periplaneta americana reveal a comprehensive cockroach allergen profile.</title>
        <authorList>
            <person name="Wang L."/>
            <person name="Xiong Q."/>
            <person name="Saelim N."/>
            <person name="Wang L."/>
            <person name="Nong W."/>
            <person name="Wan A.T."/>
            <person name="Shi M."/>
            <person name="Liu X."/>
            <person name="Cao Q."/>
            <person name="Hui J.H.L."/>
            <person name="Sookrung N."/>
            <person name="Leung T.F."/>
            <person name="Tungtrongchitr A."/>
            <person name="Tsui S.K.W."/>
        </authorList>
    </citation>
    <scope>NUCLEOTIDE SEQUENCE [LARGE SCALE GENOMIC DNA]</scope>
    <source>
        <strain evidence="2">PWHHKU_190912</strain>
    </source>
</reference>
<dbReference type="Gene3D" id="3.30.420.10">
    <property type="entry name" value="Ribonuclease H-like superfamily/Ribonuclease H"/>
    <property type="match status" value="1"/>
</dbReference>
<sequence length="324" mass="37504">MKERRKKAKKRTPSKDRTTIIERPQQKLTELGKQITQRKPPLNRCSETLWVPNKHQTERTRSVINYHSHQRKLVLVIIISNNGFVEESDCDSSLRHRGARCWLSIRLVTDSRDLTRHAPKQNHPGEDTTKSLAPTNNIFERLSKSIVQTQRNFRLRFNLRKYPSRNVINVWVSRWRQSGSVVDLERPGQQSSVCTPENRIRQAFIRNVEGTTVTVTATRYTDMLETFLQAELAKFHHPMYYQQAGATSHTAMISMETLRRMFPSRLIRGALRLPVPLLLEQLTRGGEIYVVVVVVGRQPLESTAVDLRSQVAKGTVWDEEFGRL</sequence>
<dbReference type="InterPro" id="IPR032135">
    <property type="entry name" value="DUF4817"/>
</dbReference>
<keyword evidence="3" id="KW-1185">Reference proteome</keyword>
<comment type="caution">
    <text evidence="2">The sequence shown here is derived from an EMBL/GenBank/DDBJ whole genome shotgun (WGS) entry which is preliminary data.</text>
</comment>
<organism evidence="2 3">
    <name type="scientific">Periplaneta americana</name>
    <name type="common">American cockroach</name>
    <name type="synonym">Blatta americana</name>
    <dbReference type="NCBI Taxonomy" id="6978"/>
    <lineage>
        <taxon>Eukaryota</taxon>
        <taxon>Metazoa</taxon>
        <taxon>Ecdysozoa</taxon>
        <taxon>Arthropoda</taxon>
        <taxon>Hexapoda</taxon>
        <taxon>Insecta</taxon>
        <taxon>Pterygota</taxon>
        <taxon>Neoptera</taxon>
        <taxon>Polyneoptera</taxon>
        <taxon>Dictyoptera</taxon>
        <taxon>Blattodea</taxon>
        <taxon>Blattoidea</taxon>
        <taxon>Blattidae</taxon>
        <taxon>Blattinae</taxon>
        <taxon>Periplaneta</taxon>
    </lineage>
</organism>
<dbReference type="Pfam" id="PF16087">
    <property type="entry name" value="DUF4817"/>
    <property type="match status" value="1"/>
</dbReference>
<evidence type="ECO:0000313" key="3">
    <source>
        <dbReference type="Proteomes" id="UP001148838"/>
    </source>
</evidence>
<proteinExistence type="predicted"/>
<evidence type="ECO:0000259" key="1">
    <source>
        <dbReference type="Pfam" id="PF16087"/>
    </source>
</evidence>
<accession>A0ABQ8SSI0</accession>
<dbReference type="Proteomes" id="UP001148838">
    <property type="component" value="Unassembled WGS sequence"/>
</dbReference>
<name>A0ABQ8SSI0_PERAM</name>
<dbReference type="InterPro" id="IPR036397">
    <property type="entry name" value="RNaseH_sf"/>
</dbReference>
<protein>
    <recommendedName>
        <fullName evidence="1">DUF4817 domain-containing protein</fullName>
    </recommendedName>
</protein>